<organism evidence="5 6">
    <name type="scientific">Pseudomonas matsuisoli</name>
    <dbReference type="NCBI Taxonomy" id="1515666"/>
    <lineage>
        <taxon>Bacteria</taxon>
        <taxon>Pseudomonadati</taxon>
        <taxon>Pseudomonadota</taxon>
        <taxon>Gammaproteobacteria</taxon>
        <taxon>Pseudomonadales</taxon>
        <taxon>Pseudomonadaceae</taxon>
        <taxon>Pseudomonas</taxon>
    </lineage>
</organism>
<dbReference type="PANTHER" id="PTHR42708">
    <property type="entry name" value="ATP/GTP-BINDING PROTEIN-RELATED"/>
    <property type="match status" value="1"/>
</dbReference>
<evidence type="ECO:0000256" key="3">
    <source>
        <dbReference type="ARBA" id="ARBA00022801"/>
    </source>
</evidence>
<dbReference type="GO" id="GO:0016787">
    <property type="term" value="F:hydrolase activity"/>
    <property type="evidence" value="ECO:0007669"/>
    <property type="project" value="UniProtKB-KW"/>
</dbReference>
<evidence type="ECO:0000256" key="4">
    <source>
        <dbReference type="ARBA" id="ARBA00023134"/>
    </source>
</evidence>
<evidence type="ECO:0000256" key="1">
    <source>
        <dbReference type="ARBA" id="ARBA00005290"/>
    </source>
</evidence>
<comment type="caution">
    <text evidence="5">The sequence shown here is derived from an EMBL/GenBank/DDBJ whole genome shotgun (WGS) entry which is preliminary data.</text>
</comment>
<comment type="similarity">
    <text evidence="1">Belongs to the GPN-loop GTPase family.</text>
</comment>
<sequence>MKILFIGPMGAGKTTAIHSVSDIPPVNTEAENTDAAQHSKATTTVAMDYGEIHLDEGDTVALYGIPGQNRFAFMWPILGEGAMGAVLLLDHSRADSLETLTTYLDAFPALVERGALVIAVGHTQQKQSEVLPAYRDILAGRSLALPLFVTDVREKRNVLLLIETLIANAEVNQLQDAL</sequence>
<dbReference type="EMBL" id="BMPO01000006">
    <property type="protein sequence ID" value="GGK01177.1"/>
    <property type="molecule type" value="Genomic_DNA"/>
</dbReference>
<reference evidence="5" key="2">
    <citation type="submission" date="2020-09" db="EMBL/GenBank/DDBJ databases">
        <authorList>
            <person name="Sun Q."/>
            <person name="Ohkuma M."/>
        </authorList>
    </citation>
    <scope>NUCLEOTIDE SEQUENCE</scope>
    <source>
        <strain evidence="5">JCM 30078</strain>
    </source>
</reference>
<protein>
    <submittedName>
        <fullName evidence="5">GTP-binding protein</fullName>
    </submittedName>
</protein>
<keyword evidence="4" id="KW-0342">GTP-binding</keyword>
<dbReference type="CDD" id="cd00882">
    <property type="entry name" value="Ras_like_GTPase"/>
    <property type="match status" value="1"/>
</dbReference>
<keyword evidence="3" id="KW-0378">Hydrolase</keyword>
<dbReference type="InterPro" id="IPR027417">
    <property type="entry name" value="P-loop_NTPase"/>
</dbReference>
<dbReference type="Proteomes" id="UP000635983">
    <property type="component" value="Unassembled WGS sequence"/>
</dbReference>
<keyword evidence="6" id="KW-1185">Reference proteome</keyword>
<dbReference type="AlphaFoldDB" id="A0A917PZ67"/>
<dbReference type="SUPFAM" id="SSF52540">
    <property type="entry name" value="P-loop containing nucleoside triphosphate hydrolases"/>
    <property type="match status" value="1"/>
</dbReference>
<dbReference type="InterPro" id="IPR052705">
    <property type="entry name" value="Gliding_Motility_GTPase"/>
</dbReference>
<dbReference type="InterPro" id="IPR004130">
    <property type="entry name" value="Gpn"/>
</dbReference>
<dbReference type="Gene3D" id="3.40.50.300">
    <property type="entry name" value="P-loop containing nucleotide triphosphate hydrolases"/>
    <property type="match status" value="1"/>
</dbReference>
<proteinExistence type="inferred from homology"/>
<dbReference type="RefSeq" id="WP_188983934.1">
    <property type="nucleotide sequence ID" value="NZ_BMPO01000006.1"/>
</dbReference>
<keyword evidence="2" id="KW-0547">Nucleotide-binding</keyword>
<reference evidence="5" key="1">
    <citation type="journal article" date="2014" name="Int. J. Syst. Evol. Microbiol.">
        <title>Complete genome sequence of Corynebacterium casei LMG S-19264T (=DSM 44701T), isolated from a smear-ripened cheese.</title>
        <authorList>
            <consortium name="US DOE Joint Genome Institute (JGI-PGF)"/>
            <person name="Walter F."/>
            <person name="Albersmeier A."/>
            <person name="Kalinowski J."/>
            <person name="Ruckert C."/>
        </authorList>
    </citation>
    <scope>NUCLEOTIDE SEQUENCE</scope>
    <source>
        <strain evidence="5">JCM 30078</strain>
    </source>
</reference>
<name>A0A917PZ67_9PSED</name>
<accession>A0A917PZ67</accession>
<evidence type="ECO:0000256" key="2">
    <source>
        <dbReference type="ARBA" id="ARBA00022741"/>
    </source>
</evidence>
<evidence type="ECO:0000313" key="6">
    <source>
        <dbReference type="Proteomes" id="UP000635983"/>
    </source>
</evidence>
<dbReference type="GO" id="GO:0005525">
    <property type="term" value="F:GTP binding"/>
    <property type="evidence" value="ECO:0007669"/>
    <property type="project" value="UniProtKB-KW"/>
</dbReference>
<dbReference type="PANTHER" id="PTHR42708:SF1">
    <property type="entry name" value="GLIDING MOTILITY PROTEIN MGLA"/>
    <property type="match status" value="1"/>
</dbReference>
<gene>
    <name evidence="5" type="ORF">GCM10009304_28720</name>
</gene>
<evidence type="ECO:0000313" key="5">
    <source>
        <dbReference type="EMBL" id="GGK01177.1"/>
    </source>
</evidence>
<dbReference type="Pfam" id="PF03029">
    <property type="entry name" value="ATP_bind_1"/>
    <property type="match status" value="1"/>
</dbReference>